<evidence type="ECO:0000256" key="1">
    <source>
        <dbReference type="SAM" id="Phobius"/>
    </source>
</evidence>
<gene>
    <name evidence="2" type="ORF">BV898_00154</name>
</gene>
<accession>A0A1W0XEW6</accession>
<feature type="transmembrane region" description="Helical" evidence="1">
    <location>
        <begin position="47"/>
        <end position="63"/>
    </location>
</feature>
<keyword evidence="1" id="KW-0472">Membrane</keyword>
<dbReference type="OrthoDB" id="5800391at2759"/>
<keyword evidence="1" id="KW-1133">Transmembrane helix</keyword>
<dbReference type="Proteomes" id="UP000192578">
    <property type="component" value="Unassembled WGS sequence"/>
</dbReference>
<name>A0A1W0XEW6_HYPEX</name>
<feature type="transmembrane region" description="Helical" evidence="1">
    <location>
        <begin position="109"/>
        <end position="137"/>
    </location>
</feature>
<organism evidence="2 3">
    <name type="scientific">Hypsibius exemplaris</name>
    <name type="common">Freshwater tardigrade</name>
    <dbReference type="NCBI Taxonomy" id="2072580"/>
    <lineage>
        <taxon>Eukaryota</taxon>
        <taxon>Metazoa</taxon>
        <taxon>Ecdysozoa</taxon>
        <taxon>Tardigrada</taxon>
        <taxon>Eutardigrada</taxon>
        <taxon>Parachela</taxon>
        <taxon>Hypsibioidea</taxon>
        <taxon>Hypsibiidae</taxon>
        <taxon>Hypsibius</taxon>
    </lineage>
</organism>
<comment type="caution">
    <text evidence="2">The sequence shown here is derived from an EMBL/GenBank/DDBJ whole genome shotgun (WGS) entry which is preliminary data.</text>
</comment>
<evidence type="ECO:0000313" key="2">
    <source>
        <dbReference type="EMBL" id="OQV26023.1"/>
    </source>
</evidence>
<protein>
    <submittedName>
        <fullName evidence="2">Uncharacterized protein</fullName>
    </submittedName>
</protein>
<proteinExistence type="predicted"/>
<keyword evidence="1" id="KW-0812">Transmembrane</keyword>
<dbReference type="EMBL" id="MTYJ01000001">
    <property type="protein sequence ID" value="OQV26023.1"/>
    <property type="molecule type" value="Genomic_DNA"/>
</dbReference>
<reference evidence="3" key="1">
    <citation type="submission" date="2017-01" db="EMBL/GenBank/DDBJ databases">
        <title>Comparative genomics of anhydrobiosis in the tardigrade Hypsibius dujardini.</title>
        <authorList>
            <person name="Yoshida Y."/>
            <person name="Koutsovoulos G."/>
            <person name="Laetsch D."/>
            <person name="Stevens L."/>
            <person name="Kumar S."/>
            <person name="Horikawa D."/>
            <person name="Ishino K."/>
            <person name="Komine S."/>
            <person name="Tomita M."/>
            <person name="Blaxter M."/>
            <person name="Arakawa K."/>
        </authorList>
    </citation>
    <scope>NUCLEOTIDE SEQUENCE [LARGE SCALE GENOMIC DNA]</scope>
    <source>
        <strain evidence="3">Z151</strain>
    </source>
</reference>
<feature type="transmembrane region" description="Helical" evidence="1">
    <location>
        <begin position="183"/>
        <end position="206"/>
    </location>
</feature>
<sequence>MQRIQARLGDGPYETVVDNECNLFLGGLGGTDTAISGGGFFLITKEYLATMTGILFGYTILIYQTRDQKQDMDQLMKSKNFENRFLQLSTRLGITIGSMNKAHGSTKKIWLLACLLIIWHNMCTVTLIILELAYTFAVMDAKKPRRPRQLGYYRLLPPKTGTLRTRGDIRKVRALVHGINECFSLMALISFLWDLMNCMAFIATFLSRLERLKSESVADLQSRENEQAAILTTDSIFNALHVIYIHADPPLSPEQHLSCMGKFQVHHPLSHTAMMVLRNRSREVLRPNPSSNQKQ</sequence>
<keyword evidence="3" id="KW-1185">Reference proteome</keyword>
<dbReference type="AlphaFoldDB" id="A0A1W0XEW6"/>
<evidence type="ECO:0000313" key="3">
    <source>
        <dbReference type="Proteomes" id="UP000192578"/>
    </source>
</evidence>